<proteinExistence type="predicted"/>
<evidence type="ECO:0000256" key="1">
    <source>
        <dbReference type="SAM" id="MobiDB-lite"/>
    </source>
</evidence>
<organism evidence="2 3">
    <name type="scientific">Enhygromyxa salina</name>
    <dbReference type="NCBI Taxonomy" id="215803"/>
    <lineage>
        <taxon>Bacteria</taxon>
        <taxon>Pseudomonadati</taxon>
        <taxon>Myxococcota</taxon>
        <taxon>Polyangia</taxon>
        <taxon>Nannocystales</taxon>
        <taxon>Nannocystaceae</taxon>
        <taxon>Enhygromyxa</taxon>
    </lineage>
</organism>
<evidence type="ECO:0000313" key="3">
    <source>
        <dbReference type="Proteomes" id="UP000237968"/>
    </source>
</evidence>
<sequence length="260" mass="27766">MVVMSVRIRELATCVASCAVLLPAGCRRAPAELTVDPEAGGEPVVDTPAPDCDCEAAQASSRPKPGSSGDAEAPVVLGARFVARDRVQLTFSEGLAPTESVNPRQFRLSMAYSMLDYGSGYATGYYYDLAGSDNYELPFVVTSLEGYEDRPEVLALTLSRPVPVELCADIEDMRADLVDSVDSGGRGQVGLFLHYTTRGSVGIRDLAENPLGDMGGEWALHFGARHKTMYGTEPVMRLDLLVELACPDERMGMSAPPGPG</sequence>
<protein>
    <submittedName>
        <fullName evidence="2">Uncharacterized protein</fullName>
    </submittedName>
</protein>
<feature type="region of interest" description="Disordered" evidence="1">
    <location>
        <begin position="36"/>
        <end position="71"/>
    </location>
</feature>
<name>A0A2S9XX40_9BACT</name>
<reference evidence="2 3" key="1">
    <citation type="submission" date="2018-03" db="EMBL/GenBank/DDBJ databases">
        <title>Draft Genome Sequences of the Obligatory Marine Myxobacteria Enhygromyxa salina SWB005.</title>
        <authorList>
            <person name="Poehlein A."/>
            <person name="Moghaddam J.A."/>
            <person name="Harms H."/>
            <person name="Alanjari M."/>
            <person name="Koenig G.M."/>
            <person name="Daniel R."/>
            <person name="Schaeberle T.F."/>
        </authorList>
    </citation>
    <scope>NUCLEOTIDE SEQUENCE [LARGE SCALE GENOMIC DNA]</scope>
    <source>
        <strain evidence="2 3">SWB005</strain>
    </source>
</reference>
<dbReference type="AlphaFoldDB" id="A0A2S9XX40"/>
<dbReference type="EMBL" id="PVNK01000158">
    <property type="protein sequence ID" value="PRP97447.1"/>
    <property type="molecule type" value="Genomic_DNA"/>
</dbReference>
<comment type="caution">
    <text evidence="2">The sequence shown here is derived from an EMBL/GenBank/DDBJ whole genome shotgun (WGS) entry which is preliminary data.</text>
</comment>
<accession>A0A2S9XX40</accession>
<keyword evidence="3" id="KW-1185">Reference proteome</keyword>
<gene>
    <name evidence="2" type="ORF">ENSA5_34390</name>
</gene>
<dbReference type="Proteomes" id="UP000237968">
    <property type="component" value="Unassembled WGS sequence"/>
</dbReference>
<evidence type="ECO:0000313" key="2">
    <source>
        <dbReference type="EMBL" id="PRP97447.1"/>
    </source>
</evidence>